<dbReference type="EMBL" id="VSWD01000014">
    <property type="protein sequence ID" value="KAK3083315.1"/>
    <property type="molecule type" value="Genomic_DNA"/>
</dbReference>
<proteinExistence type="predicted"/>
<keyword evidence="3" id="KW-1185">Reference proteome</keyword>
<protein>
    <submittedName>
        <fullName evidence="2">Uncharacterized protein</fullName>
    </submittedName>
</protein>
<feature type="region of interest" description="Disordered" evidence="1">
    <location>
        <begin position="150"/>
        <end position="171"/>
    </location>
</feature>
<reference evidence="2" key="1">
    <citation type="submission" date="2019-08" db="EMBL/GenBank/DDBJ databases">
        <title>The improved chromosome-level genome for the pearl oyster Pinctada fucata martensii using PacBio sequencing and Hi-C.</title>
        <authorList>
            <person name="Zheng Z."/>
        </authorList>
    </citation>
    <scope>NUCLEOTIDE SEQUENCE</scope>
    <source>
        <strain evidence="2">ZZ-2019</strain>
        <tissue evidence="2">Adductor muscle</tissue>
    </source>
</reference>
<dbReference type="AlphaFoldDB" id="A0AA88XDM3"/>
<name>A0AA88XDM3_PINIB</name>
<dbReference type="Proteomes" id="UP001186944">
    <property type="component" value="Unassembled WGS sequence"/>
</dbReference>
<organism evidence="2 3">
    <name type="scientific">Pinctada imbricata</name>
    <name type="common">Atlantic pearl-oyster</name>
    <name type="synonym">Pinctada martensii</name>
    <dbReference type="NCBI Taxonomy" id="66713"/>
    <lineage>
        <taxon>Eukaryota</taxon>
        <taxon>Metazoa</taxon>
        <taxon>Spiralia</taxon>
        <taxon>Lophotrochozoa</taxon>
        <taxon>Mollusca</taxon>
        <taxon>Bivalvia</taxon>
        <taxon>Autobranchia</taxon>
        <taxon>Pteriomorphia</taxon>
        <taxon>Pterioida</taxon>
        <taxon>Pterioidea</taxon>
        <taxon>Pteriidae</taxon>
        <taxon>Pinctada</taxon>
    </lineage>
</organism>
<sequence>MRIRRLKPSEVRFSCDFINSKFDSGVKIGDVLDNVIWGGYTYIKRFPMLNVVRKNGQYYTKDNQQLWIYKVAESVGVFNDVLVKYHPPHSRFAQSVGEISTESDGVCIRIKGNPHGIVWRKSIPYLEERWMCFNRYNVKFMECVIVNNKTSPRSPRTPRKRKLMTASSTRS</sequence>
<evidence type="ECO:0000313" key="3">
    <source>
        <dbReference type="Proteomes" id="UP001186944"/>
    </source>
</evidence>
<gene>
    <name evidence="2" type="ORF">FSP39_019272</name>
</gene>
<evidence type="ECO:0000313" key="2">
    <source>
        <dbReference type="EMBL" id="KAK3083315.1"/>
    </source>
</evidence>
<evidence type="ECO:0000256" key="1">
    <source>
        <dbReference type="SAM" id="MobiDB-lite"/>
    </source>
</evidence>
<comment type="caution">
    <text evidence="2">The sequence shown here is derived from an EMBL/GenBank/DDBJ whole genome shotgun (WGS) entry which is preliminary data.</text>
</comment>
<accession>A0AA88XDM3</accession>